<dbReference type="AlphaFoldDB" id="A0A8J3B178"/>
<reference evidence="1" key="1">
    <citation type="journal article" date="2014" name="Int. J. Syst. Evol. Microbiol.">
        <title>Complete genome sequence of Corynebacterium casei LMG S-19264T (=DSM 44701T), isolated from a smear-ripened cheese.</title>
        <authorList>
            <consortium name="US DOE Joint Genome Institute (JGI-PGF)"/>
            <person name="Walter F."/>
            <person name="Albersmeier A."/>
            <person name="Kalinowski J."/>
            <person name="Ruckert C."/>
        </authorList>
    </citation>
    <scope>NUCLEOTIDE SEQUENCE</scope>
    <source>
        <strain evidence="1">JCM 3090</strain>
    </source>
</reference>
<evidence type="ECO:0000313" key="2">
    <source>
        <dbReference type="Proteomes" id="UP000649739"/>
    </source>
</evidence>
<gene>
    <name evidence="1" type="ORF">GCM10010123_14990</name>
</gene>
<organism evidence="1 2">
    <name type="scientific">Pilimelia anulata</name>
    <dbReference type="NCBI Taxonomy" id="53371"/>
    <lineage>
        <taxon>Bacteria</taxon>
        <taxon>Bacillati</taxon>
        <taxon>Actinomycetota</taxon>
        <taxon>Actinomycetes</taxon>
        <taxon>Micromonosporales</taxon>
        <taxon>Micromonosporaceae</taxon>
        <taxon>Pilimelia</taxon>
    </lineage>
</organism>
<evidence type="ECO:0000313" key="1">
    <source>
        <dbReference type="EMBL" id="GGJ86402.1"/>
    </source>
</evidence>
<accession>A0A8J3B178</accession>
<proteinExistence type="predicted"/>
<keyword evidence="2" id="KW-1185">Reference proteome</keyword>
<reference evidence="1" key="2">
    <citation type="submission" date="2020-09" db="EMBL/GenBank/DDBJ databases">
        <authorList>
            <person name="Sun Q."/>
            <person name="Ohkuma M."/>
        </authorList>
    </citation>
    <scope>NUCLEOTIDE SEQUENCE</scope>
    <source>
        <strain evidence="1">JCM 3090</strain>
    </source>
</reference>
<sequence length="92" mass="9630">MKRMLWLGIGLAVGALVVRAATKRARAFTPQGIAGAVTGSAENALGAVRSFVDDVRAGMAERQDEIHAAIAAGIVLPADPVDDDEPYEEGQR</sequence>
<comment type="caution">
    <text evidence="1">The sequence shown here is derived from an EMBL/GenBank/DDBJ whole genome shotgun (WGS) entry which is preliminary data.</text>
</comment>
<evidence type="ECO:0008006" key="3">
    <source>
        <dbReference type="Google" id="ProtNLM"/>
    </source>
</evidence>
<dbReference type="EMBL" id="BMQB01000002">
    <property type="protein sequence ID" value="GGJ86402.1"/>
    <property type="molecule type" value="Genomic_DNA"/>
</dbReference>
<name>A0A8J3B178_9ACTN</name>
<dbReference type="RefSeq" id="WP_189169274.1">
    <property type="nucleotide sequence ID" value="NZ_BMQB01000002.1"/>
</dbReference>
<dbReference type="Proteomes" id="UP000649739">
    <property type="component" value="Unassembled WGS sequence"/>
</dbReference>
<protein>
    <recommendedName>
        <fullName evidence="3">Secreted protein</fullName>
    </recommendedName>
</protein>